<dbReference type="InterPro" id="IPR009075">
    <property type="entry name" value="AcylCo_DH/oxidase_C"/>
</dbReference>
<dbReference type="GO" id="GO:0050660">
    <property type="term" value="F:flavin adenine dinucleotide binding"/>
    <property type="evidence" value="ECO:0007669"/>
    <property type="project" value="InterPro"/>
</dbReference>
<evidence type="ECO:0000259" key="9">
    <source>
        <dbReference type="Pfam" id="PF02770"/>
    </source>
</evidence>
<comment type="similarity">
    <text evidence="2 7">Belongs to the acyl-CoA dehydrogenase family.</text>
</comment>
<comment type="cofactor">
    <cofactor evidence="1 7">
        <name>FAD</name>
        <dbReference type="ChEBI" id="CHEBI:57692"/>
    </cofactor>
</comment>
<dbReference type="OrthoDB" id="3205875at2"/>
<comment type="catalytic activity">
    <reaction evidence="6">
        <text>a 2,3-saturated acyl-CoA + A = a 2,3-dehydroacyl-CoA + AH2</text>
        <dbReference type="Rhea" id="RHEA:48608"/>
        <dbReference type="ChEBI" id="CHEBI:13193"/>
        <dbReference type="ChEBI" id="CHEBI:17499"/>
        <dbReference type="ChEBI" id="CHEBI:60015"/>
        <dbReference type="ChEBI" id="CHEBI:65111"/>
    </reaction>
</comment>
<organism evidence="11 12">
    <name type="scientific">Mycobacterium aquaticum</name>
    <dbReference type="NCBI Taxonomy" id="1927124"/>
    <lineage>
        <taxon>Bacteria</taxon>
        <taxon>Bacillati</taxon>
        <taxon>Actinomycetota</taxon>
        <taxon>Actinomycetes</taxon>
        <taxon>Mycobacteriales</taxon>
        <taxon>Mycobacteriaceae</taxon>
        <taxon>Mycobacterium</taxon>
    </lineage>
</organism>
<dbReference type="InterPro" id="IPR006089">
    <property type="entry name" value="Acyl-CoA_DH_CS"/>
</dbReference>
<comment type="caution">
    <text evidence="11">The sequence shown here is derived from an EMBL/GenBank/DDBJ whole genome shotgun (WGS) entry which is preliminary data.</text>
</comment>
<dbReference type="SUPFAM" id="SSF47203">
    <property type="entry name" value="Acyl-CoA dehydrogenase C-terminal domain-like"/>
    <property type="match status" value="1"/>
</dbReference>
<feature type="domain" description="Acyl-CoA oxidase/dehydrogenase middle" evidence="9">
    <location>
        <begin position="127"/>
        <end position="222"/>
    </location>
</feature>
<dbReference type="PROSITE" id="PS00073">
    <property type="entry name" value="ACYL_COA_DH_2"/>
    <property type="match status" value="1"/>
</dbReference>
<dbReference type="PROSITE" id="PS00072">
    <property type="entry name" value="ACYL_COA_DH_1"/>
    <property type="match status" value="1"/>
</dbReference>
<evidence type="ECO:0008006" key="13">
    <source>
        <dbReference type="Google" id="ProtNLM"/>
    </source>
</evidence>
<evidence type="ECO:0000259" key="10">
    <source>
        <dbReference type="Pfam" id="PF02771"/>
    </source>
</evidence>
<evidence type="ECO:0000256" key="7">
    <source>
        <dbReference type="RuleBase" id="RU362125"/>
    </source>
</evidence>
<dbReference type="InterPro" id="IPR036250">
    <property type="entry name" value="AcylCo_DH-like_C"/>
</dbReference>
<dbReference type="InterPro" id="IPR006091">
    <property type="entry name" value="Acyl-CoA_Oxase/DH_mid-dom"/>
</dbReference>
<dbReference type="SUPFAM" id="SSF56645">
    <property type="entry name" value="Acyl-CoA dehydrogenase NM domain-like"/>
    <property type="match status" value="1"/>
</dbReference>
<accession>A0A1X0A8B5</accession>
<dbReference type="EMBL" id="MVHF01000050">
    <property type="protein sequence ID" value="ORA26301.1"/>
    <property type="molecule type" value="Genomic_DNA"/>
</dbReference>
<keyword evidence="12" id="KW-1185">Reference proteome</keyword>
<dbReference type="InterPro" id="IPR037069">
    <property type="entry name" value="AcylCoA_DH/ox_N_sf"/>
</dbReference>
<dbReference type="PANTHER" id="PTHR43884:SF12">
    <property type="entry name" value="ISOVALERYL-COA DEHYDROGENASE, MITOCHONDRIAL-RELATED"/>
    <property type="match status" value="1"/>
</dbReference>
<dbReference type="InterPro" id="IPR046373">
    <property type="entry name" value="Acyl-CoA_Oxase/DH_mid-dom_sf"/>
</dbReference>
<evidence type="ECO:0000259" key="8">
    <source>
        <dbReference type="Pfam" id="PF00441"/>
    </source>
</evidence>
<feature type="domain" description="Acyl-CoA dehydrogenase/oxidase C-terminal" evidence="8">
    <location>
        <begin position="234"/>
        <end position="383"/>
    </location>
</feature>
<dbReference type="InterPro" id="IPR013786">
    <property type="entry name" value="AcylCoA_DH/ox_N"/>
</dbReference>
<dbReference type="Gene3D" id="1.10.540.10">
    <property type="entry name" value="Acyl-CoA dehydrogenase/oxidase, N-terminal domain"/>
    <property type="match status" value="1"/>
</dbReference>
<protein>
    <recommendedName>
        <fullName evidence="13">Acyl-CoA dehydrogenase</fullName>
    </recommendedName>
</protein>
<gene>
    <name evidence="11" type="ORF">BST13_32095</name>
</gene>
<name>A0A1X0A8B5_9MYCO</name>
<evidence type="ECO:0000256" key="1">
    <source>
        <dbReference type="ARBA" id="ARBA00001974"/>
    </source>
</evidence>
<dbReference type="FunFam" id="2.40.110.10:FF:000002">
    <property type="entry name" value="Acyl-CoA dehydrogenase fadE12"/>
    <property type="match status" value="1"/>
</dbReference>
<evidence type="ECO:0000256" key="4">
    <source>
        <dbReference type="ARBA" id="ARBA00022827"/>
    </source>
</evidence>
<dbReference type="AlphaFoldDB" id="A0A1X0A8B5"/>
<feature type="domain" description="Acyl-CoA dehydrogenase/oxidase N-terminal" evidence="10">
    <location>
        <begin position="11"/>
        <end position="122"/>
    </location>
</feature>
<dbReference type="GO" id="GO:0003995">
    <property type="term" value="F:acyl-CoA dehydrogenase activity"/>
    <property type="evidence" value="ECO:0007669"/>
    <property type="project" value="InterPro"/>
</dbReference>
<dbReference type="Proteomes" id="UP000192448">
    <property type="component" value="Unassembled WGS sequence"/>
</dbReference>
<dbReference type="Pfam" id="PF02770">
    <property type="entry name" value="Acyl-CoA_dh_M"/>
    <property type="match status" value="1"/>
</dbReference>
<evidence type="ECO:0000256" key="5">
    <source>
        <dbReference type="ARBA" id="ARBA00023002"/>
    </source>
</evidence>
<evidence type="ECO:0000256" key="2">
    <source>
        <dbReference type="ARBA" id="ARBA00009347"/>
    </source>
</evidence>
<evidence type="ECO:0000256" key="6">
    <source>
        <dbReference type="ARBA" id="ARBA00052546"/>
    </source>
</evidence>
<dbReference type="STRING" id="1927124.BST13_32095"/>
<keyword evidence="4 7" id="KW-0274">FAD</keyword>
<sequence>MAHVPADEASADQAAIRDAVDTFAQRYLTSQYLEQCDREAAYPREAMDALAAGGWSALPVPEELGGAGASITALITFHEALARHSLVVAQAYFSMWVLGADAVARLGTPMQQATWLPQISNGKGLIAFALTEPESGSDAAALRTTATRTDHGFRVSGQKVFITGAAIANVIVTAVRTGDTKSKHAGISMLMIDPRSEGVTIRKLSKLGIKALDLCEVYFDNVEVAADDVLGTVDRGWAELQPGLARERIFLAAIATGGLRDVFERTLSYAKSRQSFGKPIGDHQLIAAKLVDMHIALEASNGLIARAARLIESNHPDAVMAASATKLFATDAYVSATRQGIQIHGGYGYTDDYPLARHYRDAKYLEIGGGTTEIQKIVVARGLGLRP</sequence>
<evidence type="ECO:0000256" key="3">
    <source>
        <dbReference type="ARBA" id="ARBA00022630"/>
    </source>
</evidence>
<dbReference type="FunFam" id="1.20.140.10:FF:000001">
    <property type="entry name" value="Acyl-CoA dehydrogenase"/>
    <property type="match status" value="1"/>
</dbReference>
<dbReference type="RefSeq" id="WP_083169342.1">
    <property type="nucleotide sequence ID" value="NZ_MVHF01000050.1"/>
</dbReference>
<dbReference type="Pfam" id="PF02771">
    <property type="entry name" value="Acyl-CoA_dh_N"/>
    <property type="match status" value="1"/>
</dbReference>
<dbReference type="PIRSF" id="PIRSF016578">
    <property type="entry name" value="HsaA"/>
    <property type="match status" value="1"/>
</dbReference>
<proteinExistence type="inferred from homology"/>
<dbReference type="Gene3D" id="1.20.140.10">
    <property type="entry name" value="Butyryl-CoA Dehydrogenase, subunit A, domain 3"/>
    <property type="match status" value="1"/>
</dbReference>
<dbReference type="Gene3D" id="2.40.110.10">
    <property type="entry name" value="Butyryl-CoA Dehydrogenase, subunit A, domain 2"/>
    <property type="match status" value="1"/>
</dbReference>
<keyword evidence="3 7" id="KW-0285">Flavoprotein</keyword>
<dbReference type="Pfam" id="PF00441">
    <property type="entry name" value="Acyl-CoA_dh_1"/>
    <property type="match status" value="1"/>
</dbReference>
<evidence type="ECO:0000313" key="11">
    <source>
        <dbReference type="EMBL" id="ORA26301.1"/>
    </source>
</evidence>
<keyword evidence="5 7" id="KW-0560">Oxidoreductase</keyword>
<dbReference type="PANTHER" id="PTHR43884">
    <property type="entry name" value="ACYL-COA DEHYDROGENASE"/>
    <property type="match status" value="1"/>
</dbReference>
<evidence type="ECO:0000313" key="12">
    <source>
        <dbReference type="Proteomes" id="UP000192448"/>
    </source>
</evidence>
<reference evidence="11 12" key="1">
    <citation type="submission" date="2017-02" db="EMBL/GenBank/DDBJ databases">
        <title>The new phylogeny of genus Mycobacterium.</title>
        <authorList>
            <person name="Tortoli E."/>
            <person name="Trovato A."/>
            <person name="Cirillo D.M."/>
        </authorList>
    </citation>
    <scope>NUCLEOTIDE SEQUENCE [LARGE SCALE GENOMIC DNA]</scope>
    <source>
        <strain evidence="11 12">RW6</strain>
    </source>
</reference>
<dbReference type="InterPro" id="IPR009100">
    <property type="entry name" value="AcylCoA_DH/oxidase_NM_dom_sf"/>
</dbReference>